<organism evidence="2 3">
    <name type="scientific">Ciona savignyi</name>
    <name type="common">Pacific transparent sea squirt</name>
    <dbReference type="NCBI Taxonomy" id="51511"/>
    <lineage>
        <taxon>Eukaryota</taxon>
        <taxon>Metazoa</taxon>
        <taxon>Chordata</taxon>
        <taxon>Tunicata</taxon>
        <taxon>Ascidiacea</taxon>
        <taxon>Phlebobranchia</taxon>
        <taxon>Cionidae</taxon>
        <taxon>Ciona</taxon>
    </lineage>
</organism>
<evidence type="ECO:0000313" key="3">
    <source>
        <dbReference type="Proteomes" id="UP000007875"/>
    </source>
</evidence>
<evidence type="ECO:0000256" key="1">
    <source>
        <dbReference type="SAM" id="Phobius"/>
    </source>
</evidence>
<sequence>MCFLGRTYVVSNHKNMPIETKAGKENNATQTPNFVAHNDKDRILIIAIPGTCLLLISVVGIVQCKRKNSKNTKSTDSEVQTYNDVETVITLPNNEPAYINSQSIENKGYCNVSIHHYDHIDSLPRGVMIKEAEYETIGNLLRYIPTYNIDGQHNGYETPLDIKQPVYLGLE</sequence>
<protein>
    <submittedName>
        <fullName evidence="2">Uncharacterized protein</fullName>
    </submittedName>
</protein>
<proteinExistence type="predicted"/>
<keyword evidence="1" id="KW-0812">Transmembrane</keyword>
<dbReference type="InParanoid" id="H2YLL7"/>
<keyword evidence="3" id="KW-1185">Reference proteome</keyword>
<dbReference type="HOGENOM" id="CLU_1562345_0_0_1"/>
<dbReference type="Ensembl" id="ENSCSAVT00000006297.1">
    <property type="protein sequence ID" value="ENSCSAVP00000006219.1"/>
    <property type="gene ID" value="ENSCSAVG00000003708.1"/>
</dbReference>
<reference evidence="2" key="3">
    <citation type="submission" date="2025-09" db="UniProtKB">
        <authorList>
            <consortium name="Ensembl"/>
        </authorList>
    </citation>
    <scope>IDENTIFICATION</scope>
</reference>
<dbReference type="Proteomes" id="UP000007875">
    <property type="component" value="Unassembled WGS sequence"/>
</dbReference>
<keyword evidence="1" id="KW-0472">Membrane</keyword>
<keyword evidence="1" id="KW-1133">Transmembrane helix</keyword>
<feature type="transmembrane region" description="Helical" evidence="1">
    <location>
        <begin position="43"/>
        <end position="64"/>
    </location>
</feature>
<dbReference type="AlphaFoldDB" id="H2YLL7"/>
<evidence type="ECO:0000313" key="2">
    <source>
        <dbReference type="Ensembl" id="ENSCSAVP00000006219.1"/>
    </source>
</evidence>
<accession>H2YLL7</accession>
<reference evidence="2" key="2">
    <citation type="submission" date="2025-08" db="UniProtKB">
        <authorList>
            <consortium name="Ensembl"/>
        </authorList>
    </citation>
    <scope>IDENTIFICATION</scope>
</reference>
<reference evidence="3" key="1">
    <citation type="submission" date="2003-08" db="EMBL/GenBank/DDBJ databases">
        <authorList>
            <person name="Birren B."/>
            <person name="Nusbaum C."/>
            <person name="Abebe A."/>
            <person name="Abouelleil A."/>
            <person name="Adekoya E."/>
            <person name="Ait-zahra M."/>
            <person name="Allen N."/>
            <person name="Allen T."/>
            <person name="An P."/>
            <person name="Anderson M."/>
            <person name="Anderson S."/>
            <person name="Arachchi H."/>
            <person name="Armbruster J."/>
            <person name="Bachantsang P."/>
            <person name="Baldwin J."/>
            <person name="Barry A."/>
            <person name="Bayul T."/>
            <person name="Blitshsteyn B."/>
            <person name="Bloom T."/>
            <person name="Blye J."/>
            <person name="Boguslavskiy L."/>
            <person name="Borowsky M."/>
            <person name="Boukhgalter B."/>
            <person name="Brunache A."/>
            <person name="Butler J."/>
            <person name="Calixte N."/>
            <person name="Calvo S."/>
            <person name="Camarata J."/>
            <person name="Campo K."/>
            <person name="Chang J."/>
            <person name="Cheshatsang Y."/>
            <person name="Citroen M."/>
            <person name="Collymore A."/>
            <person name="Considine T."/>
            <person name="Cook A."/>
            <person name="Cooke P."/>
            <person name="Corum B."/>
            <person name="Cuomo C."/>
            <person name="David R."/>
            <person name="Dawoe T."/>
            <person name="Degray S."/>
            <person name="Dodge S."/>
            <person name="Dooley K."/>
            <person name="Dorje P."/>
            <person name="Dorjee K."/>
            <person name="Dorris L."/>
            <person name="Duffey N."/>
            <person name="Dupes A."/>
            <person name="Elkins T."/>
            <person name="Engels R."/>
            <person name="Erickson J."/>
            <person name="Farina A."/>
            <person name="Faro S."/>
            <person name="Ferreira P."/>
            <person name="Fischer H."/>
            <person name="Fitzgerald M."/>
            <person name="Foley K."/>
            <person name="Gage D."/>
            <person name="Galagan J."/>
            <person name="Gearin G."/>
            <person name="Gnerre S."/>
            <person name="Gnirke A."/>
            <person name="Goyette A."/>
            <person name="Graham J."/>
            <person name="Grandbois E."/>
            <person name="Gyaltsen K."/>
            <person name="Hafez N."/>
            <person name="Hagopian D."/>
            <person name="Hagos B."/>
            <person name="Hall J."/>
            <person name="Hatcher B."/>
            <person name="Heller A."/>
            <person name="Higgins H."/>
            <person name="Honan T."/>
            <person name="Horn A."/>
            <person name="Houde N."/>
            <person name="Hughes L."/>
            <person name="Hulme W."/>
            <person name="Husby E."/>
            <person name="Iliev I."/>
            <person name="Jaffe D."/>
            <person name="Jones C."/>
            <person name="Kamal M."/>
            <person name="Kamat A."/>
            <person name="Kamvysselis M."/>
            <person name="Karlsson E."/>
            <person name="Kells C."/>
            <person name="Kieu A."/>
            <person name="Kisner P."/>
            <person name="Kodira C."/>
            <person name="Kulbokas E."/>
            <person name="Labutti K."/>
            <person name="Lama D."/>
            <person name="Landers T."/>
            <person name="Leger J."/>
            <person name="Levine S."/>
            <person name="Lewis D."/>
            <person name="Lewis T."/>
            <person name="Lindblad-toh K."/>
            <person name="Liu X."/>
            <person name="Lokyitsang T."/>
            <person name="Lokyitsang Y."/>
            <person name="Lucien O."/>
            <person name="Lui A."/>
            <person name="Ma L.J."/>
            <person name="Mabbitt R."/>
            <person name="Macdonald J."/>
            <person name="Maclean C."/>
            <person name="Major J."/>
            <person name="Manning J."/>
            <person name="Marabella R."/>
            <person name="Maru K."/>
            <person name="Matthews C."/>
            <person name="Mauceli E."/>
            <person name="Mccarthy M."/>
            <person name="Mcdonough S."/>
            <person name="Mcghee T."/>
            <person name="Meldrim J."/>
            <person name="Meneus L."/>
            <person name="Mesirov J."/>
            <person name="Mihalev A."/>
            <person name="Mihova T."/>
            <person name="Mikkelsen T."/>
            <person name="Mlenga V."/>
            <person name="Moru K."/>
            <person name="Mozes J."/>
            <person name="Mulrain L."/>
            <person name="Munson G."/>
            <person name="Naylor J."/>
            <person name="Newes C."/>
            <person name="Nguyen C."/>
            <person name="Nguyen N."/>
            <person name="Nguyen T."/>
            <person name="Nicol R."/>
            <person name="Nielsen C."/>
            <person name="Nizzari M."/>
            <person name="Norbu C."/>
            <person name="Norbu N."/>
            <person name="O'donnell P."/>
            <person name="Okoawo O."/>
            <person name="O'leary S."/>
            <person name="Omotosho B."/>
            <person name="O'neill K."/>
            <person name="Osman S."/>
            <person name="Parker S."/>
            <person name="Perrin D."/>
            <person name="Phunkhang P."/>
            <person name="Piqani B."/>
            <person name="Purcell S."/>
            <person name="Rachupka T."/>
            <person name="Ramasamy U."/>
            <person name="Rameau R."/>
            <person name="Ray V."/>
            <person name="Raymond C."/>
            <person name="Retta R."/>
            <person name="Richardson S."/>
            <person name="Rise C."/>
            <person name="Rodriguez J."/>
            <person name="Rogers J."/>
            <person name="Rogov P."/>
            <person name="Rutman M."/>
            <person name="Schupbach R."/>
            <person name="Seaman C."/>
            <person name="Settipalli S."/>
            <person name="Sharpe T."/>
            <person name="Sheridan J."/>
            <person name="Sherpa N."/>
            <person name="Shi J."/>
            <person name="Smirnov S."/>
            <person name="Smith C."/>
            <person name="Sougnez C."/>
            <person name="Spencer B."/>
            <person name="Stalker J."/>
            <person name="Stange-thomann N."/>
            <person name="Stavropoulos S."/>
            <person name="Stetson K."/>
            <person name="Stone C."/>
            <person name="Stone S."/>
            <person name="Stubbs M."/>
            <person name="Talamas J."/>
            <person name="Tchuinga P."/>
            <person name="Tenzing P."/>
            <person name="Tesfaye S."/>
            <person name="Theodore J."/>
            <person name="Thoulutsang Y."/>
            <person name="Topham K."/>
            <person name="Towey S."/>
            <person name="Tsamla T."/>
            <person name="Tsomo N."/>
            <person name="Vallee D."/>
            <person name="Vassiliev H."/>
            <person name="Venkataraman V."/>
            <person name="Vinson J."/>
            <person name="Vo A."/>
            <person name="Wade C."/>
            <person name="Wang S."/>
            <person name="Wangchuk T."/>
            <person name="Wangdi T."/>
            <person name="Whittaker C."/>
            <person name="Wilkinson J."/>
            <person name="Wu Y."/>
            <person name="Wyman D."/>
            <person name="Yadav S."/>
            <person name="Yang S."/>
            <person name="Yang X."/>
            <person name="Yeager S."/>
            <person name="Yee E."/>
            <person name="Young G."/>
            <person name="Zainoun J."/>
            <person name="Zembeck L."/>
            <person name="Zimmer A."/>
            <person name="Zody M."/>
            <person name="Lander E."/>
        </authorList>
    </citation>
    <scope>NUCLEOTIDE SEQUENCE [LARGE SCALE GENOMIC DNA]</scope>
</reference>
<name>H2YLL7_CIOSA</name>